<feature type="transmembrane region" description="Helical" evidence="1">
    <location>
        <begin position="172"/>
        <end position="200"/>
    </location>
</feature>
<keyword evidence="1" id="KW-0812">Transmembrane</keyword>
<feature type="transmembrane region" description="Helical" evidence="1">
    <location>
        <begin position="212"/>
        <end position="232"/>
    </location>
</feature>
<evidence type="ECO:0000256" key="1">
    <source>
        <dbReference type="SAM" id="Phobius"/>
    </source>
</evidence>
<feature type="transmembrane region" description="Helical" evidence="1">
    <location>
        <begin position="140"/>
        <end position="160"/>
    </location>
</feature>
<reference evidence="2" key="1">
    <citation type="submission" date="2023-10" db="EMBL/GenBank/DDBJ databases">
        <title>Screening of Alkalihalophilus pseudofirmusBZ-TG-HK211 and Its Alleviation of Salt Stress on Rapeseed Growth.</title>
        <authorList>
            <person name="Zhao B."/>
            <person name="Guo T."/>
        </authorList>
    </citation>
    <scope>NUCLEOTIDE SEQUENCE</scope>
    <source>
        <strain evidence="2">BZ-TG-HK211</strain>
    </source>
</reference>
<name>A0AAJ2U4T8_ALKPS</name>
<sequence>MSENQLIKKIILFELKNTPFIKYLWMVAAMGLIVFLGSQFINEVSGGGRFPIIYDFLFFSALSLAYTVRYKPFNIQDIKGGLYASSFFILLKQTPIADRVIMKSRFIMSAIYILTFNTIVFVLFYVFSDNIKEVLSVSEAIILGLSWLAISYVWGGLYAAGEPGGRYSPVALVIWSVVYIAVLFVLLTGFNLLAGAPYIIWSISIVQTNPMLLLGISFLFMIIATATWIYSYRYYENKTSYHL</sequence>
<evidence type="ECO:0000313" key="2">
    <source>
        <dbReference type="EMBL" id="MDV2886877.1"/>
    </source>
</evidence>
<dbReference type="AlphaFoldDB" id="A0AAJ2U4T8"/>
<evidence type="ECO:0000313" key="3">
    <source>
        <dbReference type="Proteomes" id="UP001285636"/>
    </source>
</evidence>
<comment type="caution">
    <text evidence="2">The sequence shown here is derived from an EMBL/GenBank/DDBJ whole genome shotgun (WGS) entry which is preliminary data.</text>
</comment>
<feature type="transmembrane region" description="Helical" evidence="1">
    <location>
        <begin position="20"/>
        <end position="40"/>
    </location>
</feature>
<feature type="transmembrane region" description="Helical" evidence="1">
    <location>
        <begin position="52"/>
        <end position="70"/>
    </location>
</feature>
<dbReference type="Proteomes" id="UP001285636">
    <property type="component" value="Unassembled WGS sequence"/>
</dbReference>
<protein>
    <submittedName>
        <fullName evidence="2">Uncharacterized protein</fullName>
    </submittedName>
</protein>
<keyword evidence="1" id="KW-1133">Transmembrane helix</keyword>
<dbReference type="RefSeq" id="WP_323467461.1">
    <property type="nucleotide sequence ID" value="NZ_CP144224.1"/>
</dbReference>
<organism evidence="2 3">
    <name type="scientific">Alkalihalophilus pseudofirmus</name>
    <name type="common">Bacillus pseudofirmus</name>
    <dbReference type="NCBI Taxonomy" id="79885"/>
    <lineage>
        <taxon>Bacteria</taxon>
        <taxon>Bacillati</taxon>
        <taxon>Bacillota</taxon>
        <taxon>Bacilli</taxon>
        <taxon>Bacillales</taxon>
        <taxon>Bacillaceae</taxon>
        <taxon>Alkalihalophilus</taxon>
    </lineage>
</organism>
<proteinExistence type="predicted"/>
<dbReference type="EMBL" id="JAWJAY010000005">
    <property type="protein sequence ID" value="MDV2886877.1"/>
    <property type="molecule type" value="Genomic_DNA"/>
</dbReference>
<feature type="transmembrane region" description="Helical" evidence="1">
    <location>
        <begin position="106"/>
        <end position="128"/>
    </location>
</feature>
<accession>A0AAJ2U4T8</accession>
<gene>
    <name evidence="2" type="ORF">RYX45_16915</name>
</gene>
<keyword evidence="1" id="KW-0472">Membrane</keyword>